<dbReference type="EMBL" id="CP000475">
    <property type="protein sequence ID" value="ABM10460.1"/>
    <property type="molecule type" value="Genomic_DNA"/>
</dbReference>
<dbReference type="Proteomes" id="UP000000637">
    <property type="component" value="Plasmid pTC1"/>
</dbReference>
<proteinExistence type="predicted"/>
<organism evidence="1 2">
    <name type="scientific">Paenarthrobacter aurescens (strain TC1)</name>
    <dbReference type="NCBI Taxonomy" id="290340"/>
    <lineage>
        <taxon>Bacteria</taxon>
        <taxon>Bacillati</taxon>
        <taxon>Actinomycetota</taxon>
        <taxon>Actinomycetes</taxon>
        <taxon>Micrococcales</taxon>
        <taxon>Micrococcaceae</taxon>
        <taxon>Paenarthrobacter</taxon>
    </lineage>
</organism>
<evidence type="ECO:0000313" key="1">
    <source>
        <dbReference type="EMBL" id="ABM10460.1"/>
    </source>
</evidence>
<keyword evidence="2" id="KW-1185">Reference proteome</keyword>
<evidence type="ECO:0000313" key="2">
    <source>
        <dbReference type="Proteomes" id="UP000000637"/>
    </source>
</evidence>
<geneLocation type="plasmid" evidence="1 2">
    <name>pTC1</name>
</geneLocation>
<reference evidence="1 2" key="1">
    <citation type="journal article" date="2006" name="PLoS Genet.">
        <title>Secrets of soil survival revealed by the genome sequence of Arthrobacter aurescens TC1.</title>
        <authorList>
            <person name="Mongodin E.F."/>
            <person name="Shapir N."/>
            <person name="Daugherty S.C."/>
            <person name="DeBoy R.T."/>
            <person name="Emerson J.B."/>
            <person name="Shvartzbeyn A."/>
            <person name="Radune D."/>
            <person name="Vamathevan J."/>
            <person name="Riggs F."/>
            <person name="Grinberg V."/>
            <person name="Khouri H."/>
            <person name="Wackett L.P."/>
            <person name="Nelson K.E."/>
            <person name="Sadowsky M.J."/>
        </authorList>
    </citation>
    <scope>NUCLEOTIDE SEQUENCE [LARGE SCALE GENOMIC DNA]</scope>
    <source>
        <strain evidence="1 2">TC1</strain>
    </source>
</reference>
<dbReference type="AlphaFoldDB" id="A1RCK4"/>
<keyword evidence="1" id="KW-0614">Plasmid</keyword>
<dbReference type="HOGENOM" id="CLU_3164036_0_0_11"/>
<gene>
    <name evidence="1" type="ordered locus">AAur_pTC10092</name>
</gene>
<protein>
    <submittedName>
        <fullName evidence="1">Uncharacterized protein</fullName>
    </submittedName>
</protein>
<dbReference type="KEGG" id="aau:AAur_pTC10092"/>
<sequence>MVKVKGVIRPMETRELEAEGEDYAAAREALLAQVPEGWQVLSVMTAR</sequence>
<accession>A1RCK4</accession>
<dbReference type="RefSeq" id="WP_011776888.1">
    <property type="nucleotide sequence ID" value="NC_008712.1"/>
</dbReference>
<name>A1RCK4_PAEAT</name>